<dbReference type="VEuPathDB" id="TriTrypDB:ECC02_009894"/>
<evidence type="ECO:0000256" key="1">
    <source>
        <dbReference type="SAM" id="MobiDB-lite"/>
    </source>
</evidence>
<dbReference type="EMBL" id="JABDHM010000145">
    <property type="protein sequence ID" value="KAF5217251.1"/>
    <property type="molecule type" value="Genomic_DNA"/>
</dbReference>
<evidence type="ECO:0000313" key="4">
    <source>
        <dbReference type="Proteomes" id="UP000583944"/>
    </source>
</evidence>
<gene>
    <name evidence="3" type="ORF">ECC02_009894</name>
</gene>
<accession>A0A7J6XS24</accession>
<sequence>MTQTQRIRRRMQQPAVQQNQQPHLPLQVAAVIMSTIRQIRMMLKALKNNTTALKLATPTLFQHSVRQHHKQQKQSPLLKQMIRRRLTTVTAAPRSPTPPPLFCFFFLLRVRLLRWWPRESGGERAVHRPHTHSSFSHSLCVSPCMDSRPHLIPRSTHIMCPLYICMHTHACPLVLSSAPHAPLPSCLAAWAEHRHCFCFVFIALSGRPLSLSLPVCVFCFTGAMRVCALVVPRLRFLFFL</sequence>
<feature type="region of interest" description="Disordered" evidence="1">
    <location>
        <begin position="1"/>
        <end position="20"/>
    </location>
</feature>
<keyword evidence="2" id="KW-0812">Transmembrane</keyword>
<evidence type="ECO:0000313" key="3">
    <source>
        <dbReference type="EMBL" id="KAF5217251.1"/>
    </source>
</evidence>
<evidence type="ECO:0000256" key="2">
    <source>
        <dbReference type="SAM" id="Phobius"/>
    </source>
</evidence>
<feature type="compositionally biased region" description="Basic residues" evidence="1">
    <location>
        <begin position="1"/>
        <end position="11"/>
    </location>
</feature>
<keyword evidence="2" id="KW-0472">Membrane</keyword>
<feature type="transmembrane region" description="Helical" evidence="2">
    <location>
        <begin position="211"/>
        <end position="231"/>
    </location>
</feature>
<reference evidence="3 4" key="1">
    <citation type="journal article" date="2019" name="Genome Biol. Evol.">
        <title>Nanopore Sequencing Significantly Improves Genome Assembly of the Protozoan Parasite Trypanosoma cruzi.</title>
        <authorList>
            <person name="Diaz-Viraque F."/>
            <person name="Pita S."/>
            <person name="Greif G."/>
            <person name="de Souza R.C.M."/>
            <person name="Iraola G."/>
            <person name="Robello C."/>
        </authorList>
    </citation>
    <scope>NUCLEOTIDE SEQUENCE [LARGE SCALE GENOMIC DNA]</scope>
    <source>
        <strain evidence="3 4">Berenice</strain>
    </source>
</reference>
<organism evidence="3 4">
    <name type="scientific">Trypanosoma cruzi</name>
    <dbReference type="NCBI Taxonomy" id="5693"/>
    <lineage>
        <taxon>Eukaryota</taxon>
        <taxon>Discoba</taxon>
        <taxon>Euglenozoa</taxon>
        <taxon>Kinetoplastea</taxon>
        <taxon>Metakinetoplastina</taxon>
        <taxon>Trypanosomatida</taxon>
        <taxon>Trypanosomatidae</taxon>
        <taxon>Trypanosoma</taxon>
        <taxon>Schizotrypanum</taxon>
    </lineage>
</organism>
<dbReference type="Proteomes" id="UP000583944">
    <property type="component" value="Unassembled WGS sequence"/>
</dbReference>
<proteinExistence type="predicted"/>
<keyword evidence="2" id="KW-1133">Transmembrane helix</keyword>
<name>A0A7J6XS24_TRYCR</name>
<comment type="caution">
    <text evidence="3">The sequence shown here is derived from an EMBL/GenBank/DDBJ whole genome shotgun (WGS) entry which is preliminary data.</text>
</comment>
<dbReference type="AlphaFoldDB" id="A0A7J6XS24"/>
<protein>
    <submittedName>
        <fullName evidence="3">Uncharacterized protein</fullName>
    </submittedName>
</protein>